<evidence type="ECO:0000313" key="2">
    <source>
        <dbReference type="EMBL" id="QMT39543.1"/>
    </source>
</evidence>
<dbReference type="Proteomes" id="UP000514752">
    <property type="component" value="Chromosome"/>
</dbReference>
<dbReference type="AlphaFoldDB" id="A0A7D7N4U1"/>
<dbReference type="InterPro" id="IPR009100">
    <property type="entry name" value="AcylCoA_DH/oxidase_NM_dom_sf"/>
</dbReference>
<dbReference type="Gene3D" id="1.10.540.10">
    <property type="entry name" value="Acyl-CoA dehydrogenase/oxidase, N-terminal domain"/>
    <property type="match status" value="1"/>
</dbReference>
<dbReference type="PANTHER" id="PTHR43884:SF12">
    <property type="entry name" value="ISOVALERYL-COA DEHYDROGENASE, MITOCHONDRIAL-RELATED"/>
    <property type="match status" value="1"/>
</dbReference>
<evidence type="ECO:0000313" key="3">
    <source>
        <dbReference type="Proteomes" id="UP000514752"/>
    </source>
</evidence>
<evidence type="ECO:0000259" key="1">
    <source>
        <dbReference type="Pfam" id="PF02771"/>
    </source>
</evidence>
<name>A0A7D7N4U1_9NEIS</name>
<sequence length="365" mass="40146">MPTRSETIHEHARQHLRPLVERIDREGLYPKDYLHELGRLGGFAAFLRTEENGQSDALAEQVDILRSVAAECGSTGFTAWCQATCAWYLAMSSNRDVRKRYFRAVSEGRLLAGTGMSNTVKHLDGIEKHLLKAEPNGNGYLINGGLPWVSNIGDEHVWACTAQTTDGGYVMFMVEGWRDGVSLKRSPEFCALEGTRTLSVRFKDMEITPADILATPDEFPDYLARIKPGFLLLQNGFAAGIIDAALSVIQDSCRSGNPANAYLPDSGQSLQNDFEHWLSDSTPLYAAAQQGRQPALPVLKSRAEASELALRAAQSAVLHAGAKGYLKNHAAQRIMREAVFVAIVTPALKHLRREIVRLEETAVAI</sequence>
<proteinExistence type="predicted"/>
<dbReference type="Pfam" id="PF02771">
    <property type="entry name" value="Acyl-CoA_dh_N"/>
    <property type="match status" value="1"/>
</dbReference>
<dbReference type="InterPro" id="IPR013786">
    <property type="entry name" value="AcylCoA_DH/ox_N"/>
</dbReference>
<gene>
    <name evidence="2" type="ORF">H3L94_06555</name>
</gene>
<dbReference type="Gene3D" id="1.20.140.10">
    <property type="entry name" value="Butyryl-CoA Dehydrogenase, subunit A, domain 3"/>
    <property type="match status" value="1"/>
</dbReference>
<dbReference type="SUPFAM" id="SSF56645">
    <property type="entry name" value="Acyl-CoA dehydrogenase NM domain-like"/>
    <property type="match status" value="1"/>
</dbReference>
<organism evidence="2 3">
    <name type="scientific">Neisseria shayeganii</name>
    <dbReference type="NCBI Taxonomy" id="607712"/>
    <lineage>
        <taxon>Bacteria</taxon>
        <taxon>Pseudomonadati</taxon>
        <taxon>Pseudomonadota</taxon>
        <taxon>Betaproteobacteria</taxon>
        <taxon>Neisseriales</taxon>
        <taxon>Neisseriaceae</taxon>
        <taxon>Neisseria</taxon>
    </lineage>
</organism>
<dbReference type="Gene3D" id="2.40.110.10">
    <property type="entry name" value="Butyryl-CoA Dehydrogenase, subunit A, domain 2"/>
    <property type="match status" value="1"/>
</dbReference>
<dbReference type="SUPFAM" id="SSF47203">
    <property type="entry name" value="Acyl-CoA dehydrogenase C-terminal domain-like"/>
    <property type="match status" value="1"/>
</dbReference>
<dbReference type="InterPro" id="IPR036250">
    <property type="entry name" value="AcylCo_DH-like_C"/>
</dbReference>
<accession>A0A7D7N4U1</accession>
<dbReference type="KEGG" id="nsg:H3L94_06555"/>
<feature type="domain" description="Acyl-CoA dehydrogenase/oxidase N-terminal" evidence="1">
    <location>
        <begin position="6"/>
        <end position="108"/>
    </location>
</feature>
<dbReference type="GO" id="GO:0003995">
    <property type="term" value="F:acyl-CoA dehydrogenase activity"/>
    <property type="evidence" value="ECO:0007669"/>
    <property type="project" value="TreeGrafter"/>
</dbReference>
<dbReference type="InterPro" id="IPR046373">
    <property type="entry name" value="Acyl-CoA_Oxase/DH_mid-dom_sf"/>
</dbReference>
<reference evidence="2 3" key="1">
    <citation type="submission" date="2020-07" db="EMBL/GenBank/DDBJ databases">
        <title>Genomic diversity of species in the Neisseriaceae family.</title>
        <authorList>
            <person name="Vincent A.T."/>
            <person name="Bernet E."/>
            <person name="Veyrier F.J."/>
        </authorList>
    </citation>
    <scope>NUCLEOTIDE SEQUENCE [LARGE SCALE GENOMIC DNA]</scope>
    <source>
        <strain evidence="2 3">DSM 22244</strain>
    </source>
</reference>
<dbReference type="PANTHER" id="PTHR43884">
    <property type="entry name" value="ACYL-COA DEHYDROGENASE"/>
    <property type="match status" value="1"/>
</dbReference>
<dbReference type="EMBL" id="CP059567">
    <property type="protein sequence ID" value="QMT39543.1"/>
    <property type="molecule type" value="Genomic_DNA"/>
</dbReference>
<dbReference type="RefSeq" id="WP_182121361.1">
    <property type="nucleotide sequence ID" value="NZ_CP059567.1"/>
</dbReference>
<dbReference type="InterPro" id="IPR037069">
    <property type="entry name" value="AcylCoA_DH/ox_N_sf"/>
</dbReference>
<protein>
    <submittedName>
        <fullName evidence="2">Acyl-CoA/acyl-ACP dehydrogenase</fullName>
    </submittedName>
</protein>
<dbReference type="GO" id="GO:0050660">
    <property type="term" value="F:flavin adenine dinucleotide binding"/>
    <property type="evidence" value="ECO:0007669"/>
    <property type="project" value="InterPro"/>
</dbReference>